<dbReference type="PANTHER" id="PTHR34987:SF6">
    <property type="entry name" value="ALPHA-L-RHAMNOSIDASE SIX-HAIRPIN GLYCOSIDASE DOMAIN-CONTAINING PROTEIN"/>
    <property type="match status" value="1"/>
</dbReference>
<dbReference type="SUPFAM" id="SSF48208">
    <property type="entry name" value="Six-hairpin glycosidases"/>
    <property type="match status" value="1"/>
</dbReference>
<reference evidence="3" key="1">
    <citation type="journal article" date="2023" name="Mol. Phylogenet. Evol.">
        <title>Genome-scale phylogeny and comparative genomics of the fungal order Sordariales.</title>
        <authorList>
            <person name="Hensen N."/>
            <person name="Bonometti L."/>
            <person name="Westerberg I."/>
            <person name="Brannstrom I.O."/>
            <person name="Guillou S."/>
            <person name="Cros-Aarteil S."/>
            <person name="Calhoun S."/>
            <person name="Haridas S."/>
            <person name="Kuo A."/>
            <person name="Mondo S."/>
            <person name="Pangilinan J."/>
            <person name="Riley R."/>
            <person name="LaButti K."/>
            <person name="Andreopoulos B."/>
            <person name="Lipzen A."/>
            <person name="Chen C."/>
            <person name="Yan M."/>
            <person name="Daum C."/>
            <person name="Ng V."/>
            <person name="Clum A."/>
            <person name="Steindorff A."/>
            <person name="Ohm R.A."/>
            <person name="Martin F."/>
            <person name="Silar P."/>
            <person name="Natvig D.O."/>
            <person name="Lalanne C."/>
            <person name="Gautier V."/>
            <person name="Ament-Velasquez S.L."/>
            <person name="Kruys A."/>
            <person name="Hutchinson M.I."/>
            <person name="Powell A.J."/>
            <person name="Barry K."/>
            <person name="Miller A.N."/>
            <person name="Grigoriev I.V."/>
            <person name="Debuchy R."/>
            <person name="Gladieux P."/>
            <person name="Hiltunen Thoren M."/>
            <person name="Johannesson H."/>
        </authorList>
    </citation>
    <scope>NUCLEOTIDE SEQUENCE</scope>
    <source>
        <strain evidence="3">CBS 892.96</strain>
    </source>
</reference>
<keyword evidence="4" id="KW-1185">Reference proteome</keyword>
<evidence type="ECO:0000313" key="3">
    <source>
        <dbReference type="EMBL" id="KAK4177940.1"/>
    </source>
</evidence>
<name>A0AAN7A9D7_9PEZI</name>
<dbReference type="InterPro" id="IPR012341">
    <property type="entry name" value="6hp_glycosidase-like_sf"/>
</dbReference>
<organism evidence="3 4">
    <name type="scientific">Triangularia setosa</name>
    <dbReference type="NCBI Taxonomy" id="2587417"/>
    <lineage>
        <taxon>Eukaryota</taxon>
        <taxon>Fungi</taxon>
        <taxon>Dikarya</taxon>
        <taxon>Ascomycota</taxon>
        <taxon>Pezizomycotina</taxon>
        <taxon>Sordariomycetes</taxon>
        <taxon>Sordariomycetidae</taxon>
        <taxon>Sordariales</taxon>
        <taxon>Podosporaceae</taxon>
        <taxon>Triangularia</taxon>
    </lineage>
</organism>
<proteinExistence type="predicted"/>
<sequence length="808" mass="90087">MFNMMGYKGIAAPLVYFATLWLCDFGLCEVKRGWPGPWEKYIRAPEDKRRIVPRRVWKTEGDVEVQNDDGKELVTIKEGGWATWEFDENISGRACLTVKGTTGGLKEVNLAYSESYLFAGPIPDATTDRQPRDLPLPLSIPTKPGKVCVGKEFVRGAFKYFTIHIPTPSNHNNNSGRQSWLQNLWQSGQKILPGRRPRKNPPQITISSLYVNCTSFPSQGDNGRAAYTGYFYSSSHLLNQIWYAGAYTLQLGTIDPREGGALIDYNRIVDHNHSPTGSWYSNFTISDGVSVTTDGAKRDRMVWPGDMFIAIPSIAVSTSDYVSVKNALGIIFRNQYPDGRLPYAGPPMGVTANREFSDTYHLHSLLGVYGYVLWSGDLDYLGKIWGQYLFALHHSVSIVDGEMGLVHVTSTADWLRPGMTGHNLEATALLHTVLSRSETLAGWLGYDIPLLWAETQRTLETGLSRLYCPELGLFSDNIGQRSCYPSSGQPYHPVLPQDGNSWLLISGANLTPSGLPFRSPKSRFRAPTPLPNGPPTREKMSSLLRNRWVKHGAPCPEFPNTISPFASGFEILGHAISGEVDTAVELMLLEWGHLINGDGFNGGSTLAEGFRVDGDVQYPAYPSRARNSLAHGWASGPTWVLTQWVLGIEVKTPGGGEWEIKGELTRWLGWVKGGVTMGKGGRVEVRAWRARCENAKGVVWEGEVMGEVVKGGERGVFLVSEGEKGERVDLDKVRVMKGNEEGWYRDVVVEYGGEEWVFDEGWREPVMEEREQGVVDWEVMEENFRTGAWEGWEGDVGWVREGRRFVGW</sequence>
<evidence type="ECO:0000256" key="2">
    <source>
        <dbReference type="SAM" id="SignalP"/>
    </source>
</evidence>
<accession>A0AAN7A9D7</accession>
<dbReference type="Gene3D" id="1.50.10.10">
    <property type="match status" value="1"/>
</dbReference>
<comment type="caution">
    <text evidence="3">The sequence shown here is derived from an EMBL/GenBank/DDBJ whole genome shotgun (WGS) entry which is preliminary data.</text>
</comment>
<keyword evidence="3" id="KW-0378">Hydrolase</keyword>
<dbReference type="EMBL" id="MU866151">
    <property type="protein sequence ID" value="KAK4177940.1"/>
    <property type="molecule type" value="Genomic_DNA"/>
</dbReference>
<evidence type="ECO:0000313" key="4">
    <source>
        <dbReference type="Proteomes" id="UP001302321"/>
    </source>
</evidence>
<gene>
    <name evidence="3" type="ORF">QBC36DRAFT_369961</name>
</gene>
<protein>
    <submittedName>
        <fullName evidence="3">Family 78 putative glycoside hydrolase</fullName>
    </submittedName>
</protein>
<dbReference type="InterPro" id="IPR008928">
    <property type="entry name" value="6-hairpin_glycosidase_sf"/>
</dbReference>
<reference evidence="3" key="2">
    <citation type="submission" date="2023-05" db="EMBL/GenBank/DDBJ databases">
        <authorList>
            <consortium name="Lawrence Berkeley National Laboratory"/>
            <person name="Steindorff A."/>
            <person name="Hensen N."/>
            <person name="Bonometti L."/>
            <person name="Westerberg I."/>
            <person name="Brannstrom I.O."/>
            <person name="Guillou S."/>
            <person name="Cros-Aarteil S."/>
            <person name="Calhoun S."/>
            <person name="Haridas S."/>
            <person name="Kuo A."/>
            <person name="Mondo S."/>
            <person name="Pangilinan J."/>
            <person name="Riley R."/>
            <person name="Labutti K."/>
            <person name="Andreopoulos B."/>
            <person name="Lipzen A."/>
            <person name="Chen C."/>
            <person name="Yanf M."/>
            <person name="Daum C."/>
            <person name="Ng V."/>
            <person name="Clum A."/>
            <person name="Ohm R."/>
            <person name="Martin F."/>
            <person name="Silar P."/>
            <person name="Natvig D."/>
            <person name="Lalanne C."/>
            <person name="Gautier V."/>
            <person name="Ament-Velasquez S.L."/>
            <person name="Kruys A."/>
            <person name="Hutchinson M.I."/>
            <person name="Powell A.J."/>
            <person name="Barry K."/>
            <person name="Miller A.N."/>
            <person name="Grigoriev I.V."/>
            <person name="Debuchy R."/>
            <person name="Gladieux P."/>
            <person name="Thoren M.H."/>
            <person name="Johannesson H."/>
        </authorList>
    </citation>
    <scope>NUCLEOTIDE SEQUENCE</scope>
    <source>
        <strain evidence="3">CBS 892.96</strain>
    </source>
</reference>
<dbReference type="PANTHER" id="PTHR34987">
    <property type="entry name" value="C, PUTATIVE (AFU_ORTHOLOGUE AFUA_3G02880)-RELATED"/>
    <property type="match status" value="1"/>
</dbReference>
<dbReference type="AlphaFoldDB" id="A0AAN7A9D7"/>
<dbReference type="GO" id="GO:0016787">
    <property type="term" value="F:hydrolase activity"/>
    <property type="evidence" value="ECO:0007669"/>
    <property type="project" value="UniProtKB-KW"/>
</dbReference>
<feature type="region of interest" description="Disordered" evidence="1">
    <location>
        <begin position="517"/>
        <end position="536"/>
    </location>
</feature>
<evidence type="ECO:0000256" key="1">
    <source>
        <dbReference type="SAM" id="MobiDB-lite"/>
    </source>
</evidence>
<feature type="signal peptide" evidence="2">
    <location>
        <begin position="1"/>
        <end position="28"/>
    </location>
</feature>
<dbReference type="GO" id="GO:0005975">
    <property type="term" value="P:carbohydrate metabolic process"/>
    <property type="evidence" value="ECO:0007669"/>
    <property type="project" value="InterPro"/>
</dbReference>
<feature type="chain" id="PRO_5042938072" evidence="2">
    <location>
        <begin position="29"/>
        <end position="808"/>
    </location>
</feature>
<keyword evidence="2" id="KW-0732">Signal</keyword>
<dbReference type="Proteomes" id="UP001302321">
    <property type="component" value="Unassembled WGS sequence"/>
</dbReference>